<dbReference type="RefSeq" id="WP_093941279.1">
    <property type="nucleotide sequence ID" value="NZ_CP022521.1"/>
</dbReference>
<feature type="transmembrane region" description="Helical" evidence="2">
    <location>
        <begin position="268"/>
        <end position="288"/>
    </location>
</feature>
<name>A0A221W204_9PSEU</name>
<proteinExistence type="predicted"/>
<sequence length="476" mass="49312">MSAPRPPGRSGGPRVRPGSPQRPGQSGTGRAQTPGQPEPAAAPRERGAVRRYLDDLRTLRSTTPGRLALLGLGLVLLSVLTGVVGFFSVQAKENGLDDLVQRSEPLSIAAQDLYGALSDADATVAGAFLVGGGEPLDVRQRYEEDIAAAADALTTAAHGAGGAGWLSEPVARLSNQLPVYTGLVEAARANHRQGFPVGAAYLREASGLMQSTMLPAAEDLYDAEMAGVIQDQDRADALPIVEVVLGVLLLAALVFVQIHLFRRTNRVFNIGLVVATLAVVASLAWTGIAQLTMLTALDESRTAGSEQVDVLAQARIAALQARSGETLTLVAQGAAGEVYVTDHADAAETLGGADGAGGLLGQARDLAVDPEVRAAVDAAIEQNQQWMSLHEELRALDEAGSYEAAVDTAMGPASEAFTQVDENLLTALEAVRTTMSLRSADAHGALGGLAVGLLGCAVVAAVGAAAGVWQRVREYR</sequence>
<keyword evidence="2" id="KW-0472">Membrane</keyword>
<gene>
    <name evidence="3" type="ORF">AHOG_10985</name>
</gene>
<accession>A0A221W204</accession>
<dbReference type="EMBL" id="CP022521">
    <property type="protein sequence ID" value="ASO19840.1"/>
    <property type="molecule type" value="Genomic_DNA"/>
</dbReference>
<feature type="transmembrane region" description="Helical" evidence="2">
    <location>
        <begin position="237"/>
        <end position="256"/>
    </location>
</feature>
<organism evidence="3 4">
    <name type="scientific">Actinoalloteichus hoggarensis</name>
    <dbReference type="NCBI Taxonomy" id="1470176"/>
    <lineage>
        <taxon>Bacteria</taxon>
        <taxon>Bacillati</taxon>
        <taxon>Actinomycetota</taxon>
        <taxon>Actinomycetes</taxon>
        <taxon>Pseudonocardiales</taxon>
        <taxon>Pseudonocardiaceae</taxon>
        <taxon>Actinoalloteichus</taxon>
    </lineage>
</organism>
<keyword evidence="4" id="KW-1185">Reference proteome</keyword>
<feature type="compositionally biased region" description="Low complexity" evidence="1">
    <location>
        <begin position="12"/>
        <end position="25"/>
    </location>
</feature>
<keyword evidence="2" id="KW-1133">Transmembrane helix</keyword>
<protein>
    <submittedName>
        <fullName evidence="3">Uncharacterized protein</fullName>
    </submittedName>
</protein>
<feature type="transmembrane region" description="Helical" evidence="2">
    <location>
        <begin position="67"/>
        <end position="89"/>
    </location>
</feature>
<evidence type="ECO:0000313" key="4">
    <source>
        <dbReference type="Proteomes" id="UP000204221"/>
    </source>
</evidence>
<evidence type="ECO:0000256" key="1">
    <source>
        <dbReference type="SAM" id="MobiDB-lite"/>
    </source>
</evidence>
<feature type="transmembrane region" description="Helical" evidence="2">
    <location>
        <begin position="445"/>
        <end position="469"/>
    </location>
</feature>
<feature type="region of interest" description="Disordered" evidence="1">
    <location>
        <begin position="1"/>
        <end position="47"/>
    </location>
</feature>
<dbReference type="Proteomes" id="UP000204221">
    <property type="component" value="Chromosome"/>
</dbReference>
<dbReference type="KEGG" id="ahg:AHOG_10985"/>
<dbReference type="OrthoDB" id="3218196at2"/>
<keyword evidence="2" id="KW-0812">Transmembrane</keyword>
<reference evidence="3 4" key="1">
    <citation type="submission" date="2017-07" db="EMBL/GenBank/DDBJ databases">
        <title>Complete genome sequence of Actinoalloteichus hoggarensis DSM 45943, type strain of Actinoalloteichus hoggarensis.</title>
        <authorList>
            <person name="Ruckert C."/>
            <person name="Nouioui I."/>
            <person name="Willmese J."/>
            <person name="van Wezel G."/>
            <person name="Klenk H.-P."/>
            <person name="Kalinowski J."/>
            <person name="Zotchev S.B."/>
        </authorList>
    </citation>
    <scope>NUCLEOTIDE SEQUENCE [LARGE SCALE GENOMIC DNA]</scope>
    <source>
        <strain evidence="3 4">DSM 45943</strain>
    </source>
</reference>
<evidence type="ECO:0000256" key="2">
    <source>
        <dbReference type="SAM" id="Phobius"/>
    </source>
</evidence>
<evidence type="ECO:0000313" key="3">
    <source>
        <dbReference type="EMBL" id="ASO19840.1"/>
    </source>
</evidence>
<dbReference type="AlphaFoldDB" id="A0A221W204"/>